<organism evidence="1 2">
    <name type="scientific">Dreissena polymorpha</name>
    <name type="common">Zebra mussel</name>
    <name type="synonym">Mytilus polymorpha</name>
    <dbReference type="NCBI Taxonomy" id="45954"/>
    <lineage>
        <taxon>Eukaryota</taxon>
        <taxon>Metazoa</taxon>
        <taxon>Spiralia</taxon>
        <taxon>Lophotrochozoa</taxon>
        <taxon>Mollusca</taxon>
        <taxon>Bivalvia</taxon>
        <taxon>Autobranchia</taxon>
        <taxon>Heteroconchia</taxon>
        <taxon>Euheterodonta</taxon>
        <taxon>Imparidentia</taxon>
        <taxon>Neoheterodontei</taxon>
        <taxon>Myida</taxon>
        <taxon>Dreissenoidea</taxon>
        <taxon>Dreissenidae</taxon>
        <taxon>Dreissena</taxon>
    </lineage>
</organism>
<accession>A0A9D4FRJ2</accession>
<dbReference type="EMBL" id="JAIWYP010000007">
    <property type="protein sequence ID" value="KAH3800672.1"/>
    <property type="molecule type" value="Genomic_DNA"/>
</dbReference>
<evidence type="ECO:0000313" key="2">
    <source>
        <dbReference type="Proteomes" id="UP000828390"/>
    </source>
</evidence>
<gene>
    <name evidence="1" type="ORF">DPMN_154310</name>
</gene>
<comment type="caution">
    <text evidence="1">The sequence shown here is derived from an EMBL/GenBank/DDBJ whole genome shotgun (WGS) entry which is preliminary data.</text>
</comment>
<sequence length="58" mass="6965">MGILQETPKYLCTNVPYFPVPKQWRMFADHNNSYYIQWFVVTVVAKHCHIRPPGKDWI</sequence>
<reference evidence="1" key="1">
    <citation type="journal article" date="2019" name="bioRxiv">
        <title>The Genome of the Zebra Mussel, Dreissena polymorpha: A Resource for Invasive Species Research.</title>
        <authorList>
            <person name="McCartney M.A."/>
            <person name="Auch B."/>
            <person name="Kono T."/>
            <person name="Mallez S."/>
            <person name="Zhang Y."/>
            <person name="Obille A."/>
            <person name="Becker A."/>
            <person name="Abrahante J.E."/>
            <person name="Garbe J."/>
            <person name="Badalamenti J.P."/>
            <person name="Herman A."/>
            <person name="Mangelson H."/>
            <person name="Liachko I."/>
            <person name="Sullivan S."/>
            <person name="Sone E.D."/>
            <person name="Koren S."/>
            <person name="Silverstein K.A.T."/>
            <person name="Beckman K.B."/>
            <person name="Gohl D.M."/>
        </authorList>
    </citation>
    <scope>NUCLEOTIDE SEQUENCE</scope>
    <source>
        <strain evidence="1">Duluth1</strain>
        <tissue evidence="1">Whole animal</tissue>
    </source>
</reference>
<reference evidence="1" key="2">
    <citation type="submission" date="2020-11" db="EMBL/GenBank/DDBJ databases">
        <authorList>
            <person name="McCartney M.A."/>
            <person name="Auch B."/>
            <person name="Kono T."/>
            <person name="Mallez S."/>
            <person name="Becker A."/>
            <person name="Gohl D.M."/>
            <person name="Silverstein K.A.T."/>
            <person name="Koren S."/>
            <person name="Bechman K.B."/>
            <person name="Herman A."/>
            <person name="Abrahante J.E."/>
            <person name="Garbe J."/>
        </authorList>
    </citation>
    <scope>NUCLEOTIDE SEQUENCE</scope>
    <source>
        <strain evidence="1">Duluth1</strain>
        <tissue evidence="1">Whole animal</tissue>
    </source>
</reference>
<dbReference type="Proteomes" id="UP000828390">
    <property type="component" value="Unassembled WGS sequence"/>
</dbReference>
<protein>
    <submittedName>
        <fullName evidence="1">Uncharacterized protein</fullName>
    </submittedName>
</protein>
<dbReference type="AlphaFoldDB" id="A0A9D4FRJ2"/>
<evidence type="ECO:0000313" key="1">
    <source>
        <dbReference type="EMBL" id="KAH3800672.1"/>
    </source>
</evidence>
<name>A0A9D4FRJ2_DREPO</name>
<proteinExistence type="predicted"/>
<keyword evidence="2" id="KW-1185">Reference proteome</keyword>